<dbReference type="GO" id="GO:0016020">
    <property type="term" value="C:membrane"/>
    <property type="evidence" value="ECO:0007669"/>
    <property type="project" value="UniProtKB-UniRule"/>
</dbReference>
<name>A0A915YCX1_9BACT</name>
<dbReference type="PROSITE" id="PS51257">
    <property type="entry name" value="PROKAR_LIPOPROTEIN"/>
    <property type="match status" value="1"/>
</dbReference>
<gene>
    <name evidence="4" type="ORF">AsAng_0014680</name>
</gene>
<reference evidence="4" key="1">
    <citation type="submission" date="2022-09" db="EMBL/GenBank/DDBJ databases">
        <title>Aureispira anguillicida sp. nov., isolated from Leptocephalus of Japanese eel Anguilla japonica.</title>
        <authorList>
            <person name="Yuasa K."/>
            <person name="Mekata T."/>
            <person name="Ikunari K."/>
        </authorList>
    </citation>
    <scope>NUCLEOTIDE SEQUENCE</scope>
    <source>
        <strain evidence="4">EL160426</strain>
    </source>
</reference>
<dbReference type="RefSeq" id="WP_264792028.1">
    <property type="nucleotide sequence ID" value="NZ_AP026867.1"/>
</dbReference>
<dbReference type="SUPFAM" id="SSF103088">
    <property type="entry name" value="OmpA-like"/>
    <property type="match status" value="1"/>
</dbReference>
<dbReference type="InterPro" id="IPR050330">
    <property type="entry name" value="Bact_OuterMem_StrucFunc"/>
</dbReference>
<dbReference type="Gene3D" id="3.30.1330.60">
    <property type="entry name" value="OmpA-like domain"/>
    <property type="match status" value="1"/>
</dbReference>
<dbReference type="EMBL" id="AP026867">
    <property type="protein sequence ID" value="BDS10759.1"/>
    <property type="molecule type" value="Genomic_DNA"/>
</dbReference>
<accession>A0A915YCX1</accession>
<dbReference type="Proteomes" id="UP001060919">
    <property type="component" value="Chromosome"/>
</dbReference>
<feature type="coiled-coil region" evidence="2">
    <location>
        <begin position="26"/>
        <end position="113"/>
    </location>
</feature>
<dbReference type="AlphaFoldDB" id="A0A915YCX1"/>
<dbReference type="KEGG" id="aup:AsAng_0014680"/>
<dbReference type="PANTHER" id="PTHR30329:SF21">
    <property type="entry name" value="LIPOPROTEIN YIAD-RELATED"/>
    <property type="match status" value="1"/>
</dbReference>
<dbReference type="PROSITE" id="PS51123">
    <property type="entry name" value="OMPA_2"/>
    <property type="match status" value="1"/>
</dbReference>
<keyword evidence="2" id="KW-0175">Coiled coil</keyword>
<protein>
    <submittedName>
        <fullName evidence="4">OmpA family protein</fullName>
    </submittedName>
</protein>
<evidence type="ECO:0000313" key="4">
    <source>
        <dbReference type="EMBL" id="BDS10759.1"/>
    </source>
</evidence>
<organism evidence="4 5">
    <name type="scientific">Aureispira anguillae</name>
    <dbReference type="NCBI Taxonomy" id="2864201"/>
    <lineage>
        <taxon>Bacteria</taxon>
        <taxon>Pseudomonadati</taxon>
        <taxon>Bacteroidota</taxon>
        <taxon>Saprospiria</taxon>
        <taxon>Saprospirales</taxon>
        <taxon>Saprospiraceae</taxon>
        <taxon>Aureispira</taxon>
    </lineage>
</organism>
<evidence type="ECO:0000256" key="2">
    <source>
        <dbReference type="SAM" id="Coils"/>
    </source>
</evidence>
<keyword evidence="1" id="KW-0472">Membrane</keyword>
<evidence type="ECO:0000313" key="5">
    <source>
        <dbReference type="Proteomes" id="UP001060919"/>
    </source>
</evidence>
<dbReference type="Pfam" id="PF00691">
    <property type="entry name" value="OmpA"/>
    <property type="match status" value="1"/>
</dbReference>
<evidence type="ECO:0000259" key="3">
    <source>
        <dbReference type="PROSITE" id="PS51123"/>
    </source>
</evidence>
<dbReference type="PANTHER" id="PTHR30329">
    <property type="entry name" value="STATOR ELEMENT OF FLAGELLAR MOTOR COMPLEX"/>
    <property type="match status" value="1"/>
</dbReference>
<proteinExistence type="predicted"/>
<dbReference type="InterPro" id="IPR006665">
    <property type="entry name" value="OmpA-like"/>
</dbReference>
<keyword evidence="5" id="KW-1185">Reference proteome</keyword>
<dbReference type="InterPro" id="IPR036737">
    <property type="entry name" value="OmpA-like_sf"/>
</dbReference>
<sequence>MKQLFPLGYLLILMSLSSSCVSTKKFKQLEEGKQKLETTLLDTKQELSTAKRELNKLKDASSYTNEEQTEIIKSLKQQLAEDRAALDAAQAALVSYQTQLQQTKGQLKAEQQQHQKQLSPFLDVQKRLSYINSSLNAIQQDISINFASIPEIKMTQLLDKGELILTIDHSSLFASTNRLSSTGRNNLHKLAEILSRYPSVFIDIHGHMPTGGDLKENWKNSTRKTLSILYTLTQKTTLPNKIRVIGYGEGHPMVSEETPNAKHQNSRTEIILHYQNNQLLKLIPAK</sequence>
<evidence type="ECO:0000256" key="1">
    <source>
        <dbReference type="PROSITE-ProRule" id="PRU00473"/>
    </source>
</evidence>
<feature type="domain" description="OmpA-like" evidence="3">
    <location>
        <begin position="160"/>
        <end position="276"/>
    </location>
</feature>